<evidence type="ECO:0000313" key="2">
    <source>
        <dbReference type="Proteomes" id="UP000054988"/>
    </source>
</evidence>
<gene>
    <name evidence="1" type="ORF">WG66_578</name>
</gene>
<protein>
    <recommendedName>
        <fullName evidence="3">BTB domain-containing protein</fullName>
    </recommendedName>
</protein>
<comment type="caution">
    <text evidence="1">The sequence shown here is derived from an EMBL/GenBank/DDBJ whole genome shotgun (WGS) entry which is preliminary data.</text>
</comment>
<accession>A0A0W0GE65</accession>
<proteinExistence type="predicted"/>
<sequence length="293" mass="33953">MSAINTSTTDNDPSRCHVKNCLSPVDIVLRSCDGQLFGTHTKNLETFSEGFPPSAWADTTRVEIVDLSERGPVLRLLLGFMHNASFPELDRVLLKDILELDIASRKYGCVHASEACRNILKKRGMKGYEAVDILRHKHKISDNTDIEDIARGGARYTKSSVDPNAFRLQEDALARSSPMLYDSWIRYKIAWQRWNHDFENNMHGTRFDYHHFAPSWEDKWCPTLEEVAWSMYMIISEIGDFPTLELFERALSLCEAMGKELWDCELEDCEAPEDWPKKMRQHFSEEPRWADFL</sequence>
<evidence type="ECO:0000313" key="1">
    <source>
        <dbReference type="EMBL" id="KTB46848.1"/>
    </source>
</evidence>
<dbReference type="AlphaFoldDB" id="A0A0W0GE65"/>
<reference evidence="1 2" key="1">
    <citation type="submission" date="2015-12" db="EMBL/GenBank/DDBJ databases">
        <title>Draft genome sequence of Moniliophthora roreri, the causal agent of frosty pod rot of cacao.</title>
        <authorList>
            <person name="Aime M.C."/>
            <person name="Diaz-Valderrama J.R."/>
            <person name="Kijpornyongpan T."/>
            <person name="Phillips-Mora W."/>
        </authorList>
    </citation>
    <scope>NUCLEOTIDE SEQUENCE [LARGE SCALE GENOMIC DNA]</scope>
    <source>
        <strain evidence="1 2">MCA 2952</strain>
    </source>
</reference>
<organism evidence="1 2">
    <name type="scientific">Moniliophthora roreri</name>
    <name type="common">Frosty pod rot fungus</name>
    <name type="synonym">Monilia roreri</name>
    <dbReference type="NCBI Taxonomy" id="221103"/>
    <lineage>
        <taxon>Eukaryota</taxon>
        <taxon>Fungi</taxon>
        <taxon>Dikarya</taxon>
        <taxon>Basidiomycota</taxon>
        <taxon>Agaricomycotina</taxon>
        <taxon>Agaricomycetes</taxon>
        <taxon>Agaricomycetidae</taxon>
        <taxon>Agaricales</taxon>
        <taxon>Marasmiineae</taxon>
        <taxon>Marasmiaceae</taxon>
        <taxon>Moniliophthora</taxon>
    </lineage>
</organism>
<dbReference type="EMBL" id="LATX01000233">
    <property type="protein sequence ID" value="KTB46848.1"/>
    <property type="molecule type" value="Genomic_DNA"/>
</dbReference>
<evidence type="ECO:0008006" key="3">
    <source>
        <dbReference type="Google" id="ProtNLM"/>
    </source>
</evidence>
<dbReference type="Proteomes" id="UP000054988">
    <property type="component" value="Unassembled WGS sequence"/>
</dbReference>
<name>A0A0W0GE65_MONRR</name>